<feature type="repeat" description="TPR" evidence="1">
    <location>
        <begin position="127"/>
        <end position="160"/>
    </location>
</feature>
<protein>
    <submittedName>
        <fullName evidence="3">TPR repeat-containing protein</fullName>
    </submittedName>
</protein>
<dbReference type="AlphaFoldDB" id="A0A1Z4LTM4"/>
<dbReference type="Pfam" id="PF13374">
    <property type="entry name" value="TPR_10"/>
    <property type="match status" value="1"/>
</dbReference>
<dbReference type="OrthoDB" id="443153at2"/>
<keyword evidence="4" id="KW-1185">Reference proteome</keyword>
<dbReference type="SMART" id="SM00028">
    <property type="entry name" value="TPR"/>
    <property type="match status" value="13"/>
</dbReference>
<evidence type="ECO:0000313" key="3">
    <source>
        <dbReference type="EMBL" id="BAY84573.1"/>
    </source>
</evidence>
<evidence type="ECO:0000256" key="1">
    <source>
        <dbReference type="PROSITE-ProRule" id="PRU00339"/>
    </source>
</evidence>
<feature type="repeat" description="TPR" evidence="1">
    <location>
        <begin position="367"/>
        <end position="400"/>
    </location>
</feature>
<dbReference type="Proteomes" id="UP000218418">
    <property type="component" value="Chromosome"/>
</dbReference>
<sequence>MKRYKYFILALITFSLTIFEFRAVNFKLAFLGSTAVAQNLNDREAEADRLFEQGNKQYDTNQYKQALQSWEQSLAIYREIRNQEGIANSLNNLGLAYDDLGDYRKAIDYSEQSLLIHKQIGNREGIANYLGNLGIAYYSLGDYRKAINYHQQSLVIKKQIGNRRGIANSLNNLGIAYYSLGDYRKAIDYHQQSLVIKKEIGDRKGIAGSLVNLGVAYLSLGNYRKVIDYSEQSLLIHKQIGNQEGIAASLGNLGIAYGSLGDYRKAIDYHQQSLVIKKEIGNREGIASSLDNLGIAYGSQGNYRKAIDYNQQSLVIKKEIGNREGIAKSLGNLGIAYRSLGDYRKAINYYQQSLEIDKQIGNRSGIANSLGNLGVAYHSLGNYRKAIDYYEQSLLIHKQIGNREGIAASLGNLGNAYDSLGDYRKAIDYYQQSLVIDKQIGNREGIAASLDNLGSAYGSLKDYRKAIDYYEQSLVIKKQIGDRDGIAGSLNNLGVAYDSLGDYRKAINYYQQSLAIFEKIGNRFGIAISLNNLGTTYKQLQEYENAKENLYQAITTWENIRKLLRNKDTWKVSIFEKQARTYRLLQEVLVAQKQPLQALEISERGRTRALVEILFRRINNKLLEEVIPPSPNLAEIQQIAQQQNATLVEYSIVSDNQLYIWVIPPQGKIKFRPVTFPEDIKKLVKITRNSIGVRGRNSNNSSVKQKNCTDCLKQLHQLLIKPIADLLPKDEQQRVVFIPHQELFLVPFVALQDENDKYLIEKHTILTAPSIQVLSLSQTNKQLANNPNAPILPRDEEVLIVGNPTMSKKGVGKKLEPLEQLPGAEQEAKKIAQMLRTKAMTGSQATESTILQKMASAELIHLATHGLLDGTNAIGSPGAIALAPDNKNDGFLTTSEIMERFGLPGKSRLNADLIVLSACDTGRGEIKGEGVIGLSRAFMASGVPTLVVSVWKVPDDDTVKLMTEFYTNIYEHKFDKAKAMREAMLTMLNDDDGNPDPKAWAAFTVIGKAE</sequence>
<dbReference type="SUPFAM" id="SSF48452">
    <property type="entry name" value="TPR-like"/>
    <property type="match status" value="3"/>
</dbReference>
<dbReference type="PANTHER" id="PTHR19959">
    <property type="entry name" value="KINESIN LIGHT CHAIN"/>
    <property type="match status" value="1"/>
</dbReference>
<feature type="repeat" description="TPR" evidence="1">
    <location>
        <begin position="167"/>
        <end position="200"/>
    </location>
</feature>
<dbReference type="PROSITE" id="PS50293">
    <property type="entry name" value="TPR_REGION"/>
    <property type="match status" value="5"/>
</dbReference>
<evidence type="ECO:0000259" key="2">
    <source>
        <dbReference type="Pfam" id="PF12770"/>
    </source>
</evidence>
<organism evidence="3 4">
    <name type="scientific">Calothrix parasitica NIES-267</name>
    <dbReference type="NCBI Taxonomy" id="1973488"/>
    <lineage>
        <taxon>Bacteria</taxon>
        <taxon>Bacillati</taxon>
        <taxon>Cyanobacteriota</taxon>
        <taxon>Cyanophyceae</taxon>
        <taxon>Nostocales</taxon>
        <taxon>Calotrichaceae</taxon>
        <taxon>Calothrix</taxon>
    </lineage>
</organism>
<dbReference type="PROSITE" id="PS50005">
    <property type="entry name" value="TPR"/>
    <property type="match status" value="10"/>
</dbReference>
<accession>A0A1Z4LTM4</accession>
<dbReference type="InterPro" id="IPR019734">
    <property type="entry name" value="TPR_rpt"/>
</dbReference>
<feature type="repeat" description="TPR" evidence="1">
    <location>
        <begin position="87"/>
        <end position="120"/>
    </location>
</feature>
<feature type="repeat" description="TPR" evidence="1">
    <location>
        <begin position="447"/>
        <end position="480"/>
    </location>
</feature>
<dbReference type="PANTHER" id="PTHR19959:SF119">
    <property type="entry name" value="FUNGAL LIPASE-LIKE DOMAIN-CONTAINING PROTEIN"/>
    <property type="match status" value="1"/>
</dbReference>
<feature type="repeat" description="TPR" evidence="1">
    <location>
        <begin position="287"/>
        <end position="320"/>
    </location>
</feature>
<dbReference type="InterPro" id="IPR011990">
    <property type="entry name" value="TPR-like_helical_dom_sf"/>
</dbReference>
<feature type="repeat" description="TPR" evidence="1">
    <location>
        <begin position="247"/>
        <end position="280"/>
    </location>
</feature>
<dbReference type="EMBL" id="AP018227">
    <property type="protein sequence ID" value="BAY84573.1"/>
    <property type="molecule type" value="Genomic_DNA"/>
</dbReference>
<dbReference type="Pfam" id="PF12770">
    <property type="entry name" value="CHAT"/>
    <property type="match status" value="1"/>
</dbReference>
<dbReference type="Gene3D" id="1.25.40.10">
    <property type="entry name" value="Tetratricopeptide repeat domain"/>
    <property type="match status" value="4"/>
</dbReference>
<dbReference type="SUPFAM" id="SSF81901">
    <property type="entry name" value="HCP-like"/>
    <property type="match status" value="1"/>
</dbReference>
<feature type="repeat" description="TPR" evidence="1">
    <location>
        <begin position="487"/>
        <end position="520"/>
    </location>
</feature>
<feature type="repeat" description="TPR" evidence="1">
    <location>
        <begin position="407"/>
        <end position="440"/>
    </location>
</feature>
<proteinExistence type="predicted"/>
<dbReference type="Pfam" id="PF00515">
    <property type="entry name" value="TPR_1"/>
    <property type="match status" value="1"/>
</dbReference>
<gene>
    <name evidence="3" type="ORF">NIES267_40690</name>
</gene>
<feature type="repeat" description="TPR" evidence="1">
    <location>
        <begin position="327"/>
        <end position="360"/>
    </location>
</feature>
<dbReference type="Pfam" id="PF13424">
    <property type="entry name" value="TPR_12"/>
    <property type="match status" value="5"/>
</dbReference>
<feature type="domain" description="CHAT" evidence="2">
    <location>
        <begin position="710"/>
        <end position="1008"/>
    </location>
</feature>
<evidence type="ECO:0000313" key="4">
    <source>
        <dbReference type="Proteomes" id="UP000218418"/>
    </source>
</evidence>
<keyword evidence="1" id="KW-0802">TPR repeat</keyword>
<name>A0A1Z4LTM4_9CYAN</name>
<dbReference type="InterPro" id="IPR024983">
    <property type="entry name" value="CHAT_dom"/>
</dbReference>
<reference evidence="3 4" key="1">
    <citation type="submission" date="2017-06" db="EMBL/GenBank/DDBJ databases">
        <title>Genome sequencing of cyanobaciteial culture collection at National Institute for Environmental Studies (NIES).</title>
        <authorList>
            <person name="Hirose Y."/>
            <person name="Shimura Y."/>
            <person name="Fujisawa T."/>
            <person name="Nakamura Y."/>
            <person name="Kawachi M."/>
        </authorList>
    </citation>
    <scope>NUCLEOTIDE SEQUENCE [LARGE SCALE GENOMIC DNA]</scope>
    <source>
        <strain evidence="3 4">NIES-267</strain>
    </source>
</reference>